<proteinExistence type="predicted"/>
<evidence type="ECO:0000313" key="1">
    <source>
        <dbReference type="EMBL" id="QHT37871.1"/>
    </source>
</evidence>
<dbReference type="EMBL" id="MN738821">
    <property type="protein sequence ID" value="QHT37871.1"/>
    <property type="molecule type" value="Genomic_DNA"/>
</dbReference>
<dbReference type="Pfam" id="PF13704">
    <property type="entry name" value="Glyco_tranf_2_4"/>
    <property type="match status" value="1"/>
</dbReference>
<dbReference type="AlphaFoldDB" id="A0A6C0FAI7"/>
<protein>
    <submittedName>
        <fullName evidence="1">Uncharacterized protein</fullName>
    </submittedName>
</protein>
<reference evidence="1" key="1">
    <citation type="journal article" date="2020" name="Nature">
        <title>Giant virus diversity and host interactions through global metagenomics.</title>
        <authorList>
            <person name="Schulz F."/>
            <person name="Roux S."/>
            <person name="Paez-Espino D."/>
            <person name="Jungbluth S."/>
            <person name="Walsh D.A."/>
            <person name="Denef V.J."/>
            <person name="McMahon K.D."/>
            <person name="Konstantinidis K.T."/>
            <person name="Eloe-Fadrosh E.A."/>
            <person name="Kyrpides N.C."/>
            <person name="Woyke T."/>
        </authorList>
    </citation>
    <scope>NUCLEOTIDE SEQUENCE</scope>
    <source>
        <strain evidence="1">GVMAG-S-ERX556049-19</strain>
    </source>
</reference>
<organism evidence="1">
    <name type="scientific">viral metagenome</name>
    <dbReference type="NCBI Taxonomy" id="1070528"/>
    <lineage>
        <taxon>unclassified sequences</taxon>
        <taxon>metagenomes</taxon>
        <taxon>organismal metagenomes</taxon>
    </lineage>
</organism>
<sequence>MKLGLMAMFKNEGHILYEFINHYMLEGVDQFILIDDNSTDNYYENNKNWMDSLVKSNIITIKKSEKKIQTEIYNEQLNNINKFDWLIVCDLDEFMFSVPKDTTIKSLIEKEKLFLDCNYIELPWKMFTHKSYFQPNSIINDNIMTHSSKYDSTSGSFGWKYIIKPKFVISFDVHSCELIKKEVKTLESCHNNLIQNNHYRTQSDEFLKGVKEIRGGGGLKRNWDNKKYIHFKNHKLNIYNKKCTLLRDKRRDLINKCLNINLVRPYSYKDSSFIKNQKVIKLNINCGLCNRLQTIFYHINKLRENENLVVIWPWNNSDPNGKFYDYFEPIKNLYFINENESYKFPIYYTGNGSDLNLKNNNYEKLKLKSPVLEIVKNEVMKL</sequence>
<name>A0A6C0FAI7_9ZZZZ</name>
<accession>A0A6C0FAI7</accession>